<keyword evidence="3" id="KW-1185">Reference proteome</keyword>
<dbReference type="Proteomes" id="UP001144280">
    <property type="component" value="Unassembled WGS sequence"/>
</dbReference>
<proteinExistence type="predicted"/>
<reference evidence="2" key="1">
    <citation type="submission" date="2022-12" db="EMBL/GenBank/DDBJ databases">
        <title>New Phytohabitans aurantiacus sp. RD004123 nov., an actinomycete isolated from soil.</title>
        <authorList>
            <person name="Triningsih D.W."/>
            <person name="Harunari E."/>
            <person name="Igarashi Y."/>
        </authorList>
    </citation>
    <scope>NUCLEOTIDE SEQUENCE</scope>
    <source>
        <strain evidence="2">RD004123</strain>
    </source>
</reference>
<organism evidence="2 3">
    <name type="scientific">Phytohabitans aurantiacus</name>
    <dbReference type="NCBI Taxonomy" id="3016789"/>
    <lineage>
        <taxon>Bacteria</taxon>
        <taxon>Bacillati</taxon>
        <taxon>Actinomycetota</taxon>
        <taxon>Actinomycetes</taxon>
        <taxon>Micromonosporales</taxon>
        <taxon>Micromonosporaceae</taxon>
    </lineage>
</organism>
<evidence type="ECO:0000313" key="2">
    <source>
        <dbReference type="EMBL" id="GLH95785.1"/>
    </source>
</evidence>
<name>A0ABQ5QM44_9ACTN</name>
<evidence type="ECO:0000256" key="1">
    <source>
        <dbReference type="SAM" id="MobiDB-lite"/>
    </source>
</evidence>
<evidence type="ECO:0000313" key="3">
    <source>
        <dbReference type="Proteomes" id="UP001144280"/>
    </source>
</evidence>
<dbReference type="RefSeq" id="WP_281892850.1">
    <property type="nucleotide sequence ID" value="NZ_BSDI01000004.1"/>
</dbReference>
<comment type="caution">
    <text evidence="2">The sequence shown here is derived from an EMBL/GenBank/DDBJ whole genome shotgun (WGS) entry which is preliminary data.</text>
</comment>
<protein>
    <submittedName>
        <fullName evidence="2">Uncharacterized protein</fullName>
    </submittedName>
</protein>
<dbReference type="EMBL" id="BSDI01000004">
    <property type="protein sequence ID" value="GLH95785.1"/>
    <property type="molecule type" value="Genomic_DNA"/>
</dbReference>
<feature type="region of interest" description="Disordered" evidence="1">
    <location>
        <begin position="79"/>
        <end position="100"/>
    </location>
</feature>
<sequence length="463" mass="49405">MTSATAGGVRQRRKIRMRATLIEPLPDEPTAVVVAGPGRGRLIGALLGRDAPVLATPTGSYLVIRPGQPVEARAYLPGARHPQPYPVKPSNGSAAPARPPRRIEVGRSEPLLRHFSLIEGPDLRTLGVAGTRVFLDVVRRGGALVYAVGDQPPDRAERDVLAAVSDLPVALFFAVDGPTSEVEAVREGLTEFEAASWFTVDAEPAYLRRALVAWAGVEGLHRASINPPVLPGAEGRIPVGPSAHESDWAARLDRMCRSSARLVRQRLAIELANIHLRCVHDIVFGAGCEGLPAALDREMHALSLRTVAECDAAADRVLDEMLTLVLGEAPVAGVRRRVTIAVRRSFVDDSDDGGELERVLLVTSTAGVAAVTGDGAVAALAAYDTDPGHAVLPPLGLGLSGACYQHWRSPANSDPNRARSWLQQAIRGVELDLLKEVSRRFDMLHRSLGGVIAEAIDHGILLI</sequence>
<accession>A0ABQ5QM44</accession>
<gene>
    <name evidence="2" type="ORF">Pa4123_10570</name>
</gene>